<organism evidence="1 2">
    <name type="scientific">Hyalomma asiaticum</name>
    <name type="common">Tick</name>
    <dbReference type="NCBI Taxonomy" id="266040"/>
    <lineage>
        <taxon>Eukaryota</taxon>
        <taxon>Metazoa</taxon>
        <taxon>Ecdysozoa</taxon>
        <taxon>Arthropoda</taxon>
        <taxon>Chelicerata</taxon>
        <taxon>Arachnida</taxon>
        <taxon>Acari</taxon>
        <taxon>Parasitiformes</taxon>
        <taxon>Ixodida</taxon>
        <taxon>Ixodoidea</taxon>
        <taxon>Ixodidae</taxon>
        <taxon>Hyalomminae</taxon>
        <taxon>Hyalomma</taxon>
    </lineage>
</organism>
<sequence>MCRAHYRCNAGHSEKAMTNTDPVAAPGEAAPPSAIEHAAKVELGETAETKIRSLSRLRELIAGDTSLLCPTDDRFLVKFLRARKYREEAAFKNIQKYFRVKQTSGDFFKNLSPSTVPLSAVLPDHRLMMLSKKKDPEGRRVAVIKIGKHDFSSYPNFLEAHRRGAWTHGLGRHLAIAVLPPFQRGSWNTGVCSITDLVRSALVMAEWALLDEETQVRGVVCVFDLKNLHIMHMAHFTPALVRKAAYIMQDCYPARIKAIYVVNNPPAYEMIFAAVRPFLKSKLLQRIYFVGRDLRKLHGVLPADVIPVEYGGTHEEFDYCRLEKDVKNSSSYFEHISRFGYHTAISGIYAASLYPEARRGTLKTGGAHTVSTFHAPFPYLGAASSAGSGEIA</sequence>
<accession>A0ACB7SMY2</accession>
<evidence type="ECO:0000313" key="1">
    <source>
        <dbReference type="EMBL" id="KAH6935412.1"/>
    </source>
</evidence>
<protein>
    <submittedName>
        <fullName evidence="1">Uncharacterized protein</fullName>
    </submittedName>
</protein>
<gene>
    <name evidence="1" type="ORF">HPB50_005572</name>
</gene>
<comment type="caution">
    <text evidence="1">The sequence shown here is derived from an EMBL/GenBank/DDBJ whole genome shotgun (WGS) entry which is preliminary data.</text>
</comment>
<dbReference type="Proteomes" id="UP000821845">
    <property type="component" value="Chromosome 3"/>
</dbReference>
<proteinExistence type="predicted"/>
<evidence type="ECO:0000313" key="2">
    <source>
        <dbReference type="Proteomes" id="UP000821845"/>
    </source>
</evidence>
<keyword evidence="2" id="KW-1185">Reference proteome</keyword>
<name>A0ACB7SMY2_HYAAI</name>
<reference evidence="1" key="1">
    <citation type="submission" date="2020-05" db="EMBL/GenBank/DDBJ databases">
        <title>Large-scale comparative analyses of tick genomes elucidate their genetic diversity and vector capacities.</title>
        <authorList>
            <person name="Jia N."/>
            <person name="Wang J."/>
            <person name="Shi W."/>
            <person name="Du L."/>
            <person name="Sun Y."/>
            <person name="Zhan W."/>
            <person name="Jiang J."/>
            <person name="Wang Q."/>
            <person name="Zhang B."/>
            <person name="Ji P."/>
            <person name="Sakyi L.B."/>
            <person name="Cui X."/>
            <person name="Yuan T."/>
            <person name="Jiang B."/>
            <person name="Yang W."/>
            <person name="Lam T.T.-Y."/>
            <person name="Chang Q."/>
            <person name="Ding S."/>
            <person name="Wang X."/>
            <person name="Zhu J."/>
            <person name="Ruan X."/>
            <person name="Zhao L."/>
            <person name="Wei J."/>
            <person name="Que T."/>
            <person name="Du C."/>
            <person name="Cheng J."/>
            <person name="Dai P."/>
            <person name="Han X."/>
            <person name="Huang E."/>
            <person name="Gao Y."/>
            <person name="Liu J."/>
            <person name="Shao H."/>
            <person name="Ye R."/>
            <person name="Li L."/>
            <person name="Wei W."/>
            <person name="Wang X."/>
            <person name="Wang C."/>
            <person name="Yang T."/>
            <person name="Huo Q."/>
            <person name="Li W."/>
            <person name="Guo W."/>
            <person name="Chen H."/>
            <person name="Zhou L."/>
            <person name="Ni X."/>
            <person name="Tian J."/>
            <person name="Zhou Y."/>
            <person name="Sheng Y."/>
            <person name="Liu T."/>
            <person name="Pan Y."/>
            <person name="Xia L."/>
            <person name="Li J."/>
            <person name="Zhao F."/>
            <person name="Cao W."/>
        </authorList>
    </citation>
    <scope>NUCLEOTIDE SEQUENCE</scope>
    <source>
        <strain evidence="1">Hyas-2018</strain>
    </source>
</reference>
<dbReference type="EMBL" id="CM023483">
    <property type="protein sequence ID" value="KAH6935412.1"/>
    <property type="molecule type" value="Genomic_DNA"/>
</dbReference>